<dbReference type="AlphaFoldDB" id="A0A917YFK1"/>
<keyword evidence="1" id="KW-0732">Signal</keyword>
<dbReference type="EMBL" id="BMMM01000022">
    <property type="protein sequence ID" value="GGN89250.1"/>
    <property type="molecule type" value="Genomic_DNA"/>
</dbReference>
<dbReference type="RefSeq" id="WP_189191371.1">
    <property type="nucleotide sequence ID" value="NZ_BMMM01000022.1"/>
</dbReference>
<evidence type="ECO:0008006" key="4">
    <source>
        <dbReference type="Google" id="ProtNLM"/>
    </source>
</evidence>
<evidence type="ECO:0000313" key="2">
    <source>
        <dbReference type="EMBL" id="GGN89250.1"/>
    </source>
</evidence>
<dbReference type="Proteomes" id="UP000600365">
    <property type="component" value="Unassembled WGS sequence"/>
</dbReference>
<proteinExistence type="predicted"/>
<evidence type="ECO:0000313" key="3">
    <source>
        <dbReference type="Proteomes" id="UP000600365"/>
    </source>
</evidence>
<protein>
    <recommendedName>
        <fullName evidence="4">Calcineurin-like phosphoesterase domain-containing protein</fullName>
    </recommendedName>
</protein>
<sequence>MLRRTLKGSLITLVAVSLASSVGSVATASAAGSPLTLAVFGDSPYGKSAYAPGGQTADTSQFQKTPAFIGTINSDPTISDVIQVGDIHSGKEFCTEDYDSSVASVWQTFTKPLVYTPGDNEWADCHKASSLTSPGQGGGFYNSASGAINYIGTSGLSTNTADCVSYHCGNPLDNLAKVRQDFFAQPGHTLGSGTLNVVSQATAYDPSHPGDAQYVENVRWAQNDIVFVTINVPGGSNNDGDPWYKVPTATQAQTDERTNRTAADVRWLDAAFADARANHAKAVVITAQADMWDLDGKTKDHLTNYEPIISEVAAKTTEFGRPVLMLNGDSHLYRSDNPLSPTATCTGETDPATGASVCAHDPGNNAWNEHPYYNVSNFHRIVVHGSTTPLEWLKLTADPNANYAVTDTTYGPFSWQRMPQPQL</sequence>
<evidence type="ECO:0000256" key="1">
    <source>
        <dbReference type="SAM" id="SignalP"/>
    </source>
</evidence>
<accession>A0A917YFK1</accession>
<comment type="caution">
    <text evidence="2">The sequence shown here is derived from an EMBL/GenBank/DDBJ whole genome shotgun (WGS) entry which is preliminary data.</text>
</comment>
<dbReference type="SUPFAM" id="SSF56300">
    <property type="entry name" value="Metallo-dependent phosphatases"/>
    <property type="match status" value="1"/>
</dbReference>
<keyword evidence="3" id="KW-1185">Reference proteome</keyword>
<feature type="signal peptide" evidence="1">
    <location>
        <begin position="1"/>
        <end position="30"/>
    </location>
</feature>
<organism evidence="2 3">
    <name type="scientific">Streptomyces albiflavescens</name>
    <dbReference type="NCBI Taxonomy" id="1623582"/>
    <lineage>
        <taxon>Bacteria</taxon>
        <taxon>Bacillati</taxon>
        <taxon>Actinomycetota</taxon>
        <taxon>Actinomycetes</taxon>
        <taxon>Kitasatosporales</taxon>
        <taxon>Streptomycetaceae</taxon>
        <taxon>Streptomyces</taxon>
    </lineage>
</organism>
<reference evidence="2 3" key="1">
    <citation type="journal article" date="2014" name="Int. J. Syst. Evol. Microbiol.">
        <title>Complete genome sequence of Corynebacterium casei LMG S-19264T (=DSM 44701T), isolated from a smear-ripened cheese.</title>
        <authorList>
            <consortium name="US DOE Joint Genome Institute (JGI-PGF)"/>
            <person name="Walter F."/>
            <person name="Albersmeier A."/>
            <person name="Kalinowski J."/>
            <person name="Ruckert C."/>
        </authorList>
    </citation>
    <scope>NUCLEOTIDE SEQUENCE [LARGE SCALE GENOMIC DNA]</scope>
    <source>
        <strain evidence="2 3">CGMCC 4.7111</strain>
    </source>
</reference>
<feature type="chain" id="PRO_5036735370" description="Calcineurin-like phosphoesterase domain-containing protein" evidence="1">
    <location>
        <begin position="31"/>
        <end position="423"/>
    </location>
</feature>
<name>A0A917YFK1_9ACTN</name>
<dbReference type="InterPro" id="IPR029052">
    <property type="entry name" value="Metallo-depent_PP-like"/>
</dbReference>
<gene>
    <name evidence="2" type="ORF">GCM10011579_083890</name>
</gene>